<name>E1YC45_9BACT</name>
<dbReference type="InterPro" id="IPR000719">
    <property type="entry name" value="Prot_kinase_dom"/>
</dbReference>
<dbReference type="GO" id="GO:0005524">
    <property type="term" value="F:ATP binding"/>
    <property type="evidence" value="ECO:0007669"/>
    <property type="project" value="InterPro"/>
</dbReference>
<dbReference type="AlphaFoldDB" id="E1YC45"/>
<sequence>MSKDFSQESIHKLTDPWFTPPGPGYVFNIYSDTSEFYRIEYGDIVILNDVPYLIRHNAKEGRFGLDDEEKFWVKRAIDLTTGKTKIIKLVFFEKFIARVGGIDFECFRSPRKEARILDTVKDHPNFMHGFSVPDDKGNVVRVIDLIYGKTLADHIRLISKGLEHETYFYKHFSEILENFIECAQAIRFLHENREKHGDIRRDHILMDREAGCWRWIDFDYNFRHRENMFGYDLFGLGNVLMYLAGMGDILIADLKKKDSSALSKLCEEDMNIVFNNRVANIKKIYPYIPESLNRVLMHFSRSANVFYDNTHQFIDDLNEFRSGFFH</sequence>
<dbReference type="Gene3D" id="1.10.510.10">
    <property type="entry name" value="Transferase(Phosphotransferase) domain 1"/>
    <property type="match status" value="1"/>
</dbReference>
<accession>E1YC45</accession>
<evidence type="ECO:0000313" key="2">
    <source>
        <dbReference type="EMBL" id="CBX28139.1"/>
    </source>
</evidence>
<organism evidence="2">
    <name type="scientific">uncultured Desulfobacterium sp</name>
    <dbReference type="NCBI Taxonomy" id="201089"/>
    <lineage>
        <taxon>Bacteria</taxon>
        <taxon>Pseudomonadati</taxon>
        <taxon>Thermodesulfobacteriota</taxon>
        <taxon>Desulfobacteria</taxon>
        <taxon>Desulfobacterales</taxon>
        <taxon>Desulfobacteriaceae</taxon>
        <taxon>Desulfobacterium</taxon>
        <taxon>environmental samples</taxon>
    </lineage>
</organism>
<dbReference type="GO" id="GO:0004672">
    <property type="term" value="F:protein kinase activity"/>
    <property type="evidence" value="ECO:0007669"/>
    <property type="project" value="InterPro"/>
</dbReference>
<gene>
    <name evidence="2" type="ORF">N47_G34630</name>
</gene>
<dbReference type="InterPro" id="IPR011009">
    <property type="entry name" value="Kinase-like_dom_sf"/>
</dbReference>
<dbReference type="PROSITE" id="PS50011">
    <property type="entry name" value="PROTEIN_KINASE_DOM"/>
    <property type="match status" value="1"/>
</dbReference>
<protein>
    <recommendedName>
        <fullName evidence="1">Protein kinase domain-containing protein</fullName>
    </recommendedName>
</protein>
<evidence type="ECO:0000259" key="1">
    <source>
        <dbReference type="PROSITE" id="PS50011"/>
    </source>
</evidence>
<dbReference type="SUPFAM" id="SSF56112">
    <property type="entry name" value="Protein kinase-like (PK-like)"/>
    <property type="match status" value="1"/>
</dbReference>
<proteinExistence type="predicted"/>
<reference evidence="2" key="1">
    <citation type="journal article" date="2011" name="Environ. Microbiol.">
        <title>Genomic insights into the metabolic potential of the polycyclic aromatic hydrocarbon degrading sulfate-reducing Deltaproteobacterium N47.</title>
        <authorList>
            <person name="Bergmann F."/>
            <person name="Selesi D."/>
            <person name="Weinmaier T."/>
            <person name="Tischler P."/>
            <person name="Rattei T."/>
            <person name="Meckenstock R.U."/>
        </authorList>
    </citation>
    <scope>NUCLEOTIDE SEQUENCE</scope>
</reference>
<dbReference type="EMBL" id="FR695868">
    <property type="protein sequence ID" value="CBX28139.1"/>
    <property type="molecule type" value="Genomic_DNA"/>
</dbReference>
<feature type="domain" description="Protein kinase" evidence="1">
    <location>
        <begin position="52"/>
        <end position="326"/>
    </location>
</feature>